<keyword evidence="6" id="KW-1185">Reference proteome</keyword>
<name>A0A9P4TWF1_9PEZI</name>
<feature type="signal peptide" evidence="3">
    <location>
        <begin position="1"/>
        <end position="18"/>
    </location>
</feature>
<dbReference type="AlphaFoldDB" id="A0A9P4TWF1"/>
<dbReference type="Gene3D" id="3.40.50.1820">
    <property type="entry name" value="alpha/beta hydrolase"/>
    <property type="match status" value="1"/>
</dbReference>
<dbReference type="InterPro" id="IPR050309">
    <property type="entry name" value="Type-B_Carboxylest/Lipase"/>
</dbReference>
<protein>
    <recommendedName>
        <fullName evidence="3">Carboxylic ester hydrolase</fullName>
        <ecNumber evidence="3">3.1.1.-</ecNumber>
    </recommendedName>
</protein>
<dbReference type="EC" id="3.1.1.-" evidence="3"/>
<reference evidence="5" key="1">
    <citation type="journal article" date="2020" name="Stud. Mycol.">
        <title>101 Dothideomycetes genomes: a test case for predicting lifestyles and emergence of pathogens.</title>
        <authorList>
            <person name="Haridas S."/>
            <person name="Albert R."/>
            <person name="Binder M."/>
            <person name="Bloem J."/>
            <person name="Labutti K."/>
            <person name="Salamov A."/>
            <person name="Andreopoulos B."/>
            <person name="Baker S."/>
            <person name="Barry K."/>
            <person name="Bills G."/>
            <person name="Bluhm B."/>
            <person name="Cannon C."/>
            <person name="Castanera R."/>
            <person name="Culley D."/>
            <person name="Daum C."/>
            <person name="Ezra D."/>
            <person name="Gonzalez J."/>
            <person name="Henrissat B."/>
            <person name="Kuo A."/>
            <person name="Liang C."/>
            <person name="Lipzen A."/>
            <person name="Lutzoni F."/>
            <person name="Magnuson J."/>
            <person name="Mondo S."/>
            <person name="Nolan M."/>
            <person name="Ohm R."/>
            <person name="Pangilinan J."/>
            <person name="Park H.-J."/>
            <person name="Ramirez L."/>
            <person name="Alfaro M."/>
            <person name="Sun H."/>
            <person name="Tritt A."/>
            <person name="Yoshinaga Y."/>
            <person name="Zwiers L.-H."/>
            <person name="Turgeon B."/>
            <person name="Goodwin S."/>
            <person name="Spatafora J."/>
            <person name="Crous P."/>
            <person name="Grigoriev I."/>
        </authorList>
    </citation>
    <scope>NUCLEOTIDE SEQUENCE</scope>
    <source>
        <strain evidence="5">CBS 130266</strain>
    </source>
</reference>
<proteinExistence type="inferred from homology"/>
<evidence type="ECO:0000313" key="6">
    <source>
        <dbReference type="Proteomes" id="UP000800235"/>
    </source>
</evidence>
<accession>A0A9P4TWF1</accession>
<evidence type="ECO:0000256" key="3">
    <source>
        <dbReference type="RuleBase" id="RU361235"/>
    </source>
</evidence>
<keyword evidence="2 3" id="KW-0378">Hydrolase</keyword>
<dbReference type="OrthoDB" id="408631at2759"/>
<gene>
    <name evidence="5" type="ORF">EJ08DRAFT_735984</name>
</gene>
<comment type="similarity">
    <text evidence="1 3">Belongs to the type-B carboxylesterase/lipase family.</text>
</comment>
<dbReference type="Proteomes" id="UP000800235">
    <property type="component" value="Unassembled WGS sequence"/>
</dbReference>
<dbReference type="PROSITE" id="PS00122">
    <property type="entry name" value="CARBOXYLESTERASE_B_1"/>
    <property type="match status" value="1"/>
</dbReference>
<dbReference type="EMBL" id="MU007059">
    <property type="protein sequence ID" value="KAF2427521.1"/>
    <property type="molecule type" value="Genomic_DNA"/>
</dbReference>
<dbReference type="InterPro" id="IPR000997">
    <property type="entry name" value="Cholinesterase"/>
</dbReference>
<dbReference type="GO" id="GO:0004104">
    <property type="term" value="F:cholinesterase activity"/>
    <property type="evidence" value="ECO:0007669"/>
    <property type="project" value="InterPro"/>
</dbReference>
<evidence type="ECO:0000313" key="5">
    <source>
        <dbReference type="EMBL" id="KAF2427521.1"/>
    </source>
</evidence>
<dbReference type="InterPro" id="IPR019826">
    <property type="entry name" value="Carboxylesterase_B_AS"/>
</dbReference>
<keyword evidence="3" id="KW-0732">Signal</keyword>
<evidence type="ECO:0000259" key="4">
    <source>
        <dbReference type="Pfam" id="PF00135"/>
    </source>
</evidence>
<dbReference type="PRINTS" id="PR00878">
    <property type="entry name" value="CHOLNESTRASE"/>
</dbReference>
<dbReference type="PANTHER" id="PTHR11559">
    <property type="entry name" value="CARBOXYLESTERASE"/>
    <property type="match status" value="1"/>
</dbReference>
<evidence type="ECO:0000256" key="2">
    <source>
        <dbReference type="ARBA" id="ARBA00022801"/>
    </source>
</evidence>
<sequence>MLLSTFAFLALLMTSVLAQQARHKTTPVLNTTNGPITGYIDPTTNVHIYKNIPYGADTLITRFLPPKPPTPWNETKTCTSYGPIAPQTYGSNIPNTAQSEDCLNLNVWTGEQSGEKRPVLVYFHGGGYESGTVNSDTYDGTNLAARRNAVVVTVNHRINGFGYLYLGALSAKYNIGNAGQADLILALEWVRDNIEKFGGDKEKVLIFGQSGGGAKCATLMAQPAAKGLFSRVWTMSGQQITGRTMEHAVGTAEEVLRKVKLDDGREGSKEEKLEKLLNMSTDELEKAMSGGSGQKWTPVVDGISLPIDPFWPVPNEQSRDIPMVIGNTYDETRTLIGSGKPNLFDLTWEEVPRELEKNVKAFIGNITGEEIVKGYRGQYPDYTSTDVFFAATTAARSWKSMVVESDVRVRQQSNSPTWVYYMKYRPPYEGGKYGAAHGFDIPLVFANSDAIPQTRGDGVADELGEAVSKILVEFASNGSPEGIRPDWKKYAIPERTSLIIDRELDIHADDRGWERRFFESVPYIQPGT</sequence>
<evidence type="ECO:0000256" key="1">
    <source>
        <dbReference type="ARBA" id="ARBA00005964"/>
    </source>
</evidence>
<dbReference type="Pfam" id="PF00135">
    <property type="entry name" value="COesterase"/>
    <property type="match status" value="1"/>
</dbReference>
<dbReference type="InterPro" id="IPR002018">
    <property type="entry name" value="CarbesteraseB"/>
</dbReference>
<feature type="chain" id="PRO_5040539398" description="Carboxylic ester hydrolase" evidence="3">
    <location>
        <begin position="19"/>
        <end position="528"/>
    </location>
</feature>
<organism evidence="5 6">
    <name type="scientific">Tothia fuscella</name>
    <dbReference type="NCBI Taxonomy" id="1048955"/>
    <lineage>
        <taxon>Eukaryota</taxon>
        <taxon>Fungi</taxon>
        <taxon>Dikarya</taxon>
        <taxon>Ascomycota</taxon>
        <taxon>Pezizomycotina</taxon>
        <taxon>Dothideomycetes</taxon>
        <taxon>Pleosporomycetidae</taxon>
        <taxon>Venturiales</taxon>
        <taxon>Cylindrosympodiaceae</taxon>
        <taxon>Tothia</taxon>
    </lineage>
</organism>
<comment type="caution">
    <text evidence="5">The sequence shown here is derived from an EMBL/GenBank/DDBJ whole genome shotgun (WGS) entry which is preliminary data.</text>
</comment>
<feature type="domain" description="Carboxylesterase type B" evidence="4">
    <location>
        <begin position="26"/>
        <end position="501"/>
    </location>
</feature>
<dbReference type="InterPro" id="IPR029058">
    <property type="entry name" value="AB_hydrolase_fold"/>
</dbReference>
<dbReference type="SUPFAM" id="SSF53474">
    <property type="entry name" value="alpha/beta-Hydrolases"/>
    <property type="match status" value="1"/>
</dbReference>